<gene>
    <name evidence="1" type="ORF">PLEPLA_LOCUS43792</name>
</gene>
<reference evidence="1" key="1">
    <citation type="submission" date="2020-03" db="EMBL/GenBank/DDBJ databases">
        <authorList>
            <person name="Weist P."/>
        </authorList>
    </citation>
    <scope>NUCLEOTIDE SEQUENCE</scope>
</reference>
<sequence>DINQHTPPSANTKQCGMAVCLLYQLLPADGKIWVSQALLSPALILPQRLYVLGNLEKICVRTSFLITTRASSRFHPLGIMSAVSPTVARAGYAAILQHQCESVAAGTLASLLVNHIVQWLPDVLIACEGHFSDQLRELKLHTHSDDVKRPQFVDIGETW</sequence>
<organism evidence="1 2">
    <name type="scientific">Pleuronectes platessa</name>
    <name type="common">European plaice</name>
    <dbReference type="NCBI Taxonomy" id="8262"/>
    <lineage>
        <taxon>Eukaryota</taxon>
        <taxon>Metazoa</taxon>
        <taxon>Chordata</taxon>
        <taxon>Craniata</taxon>
        <taxon>Vertebrata</taxon>
        <taxon>Euteleostomi</taxon>
        <taxon>Actinopterygii</taxon>
        <taxon>Neopterygii</taxon>
        <taxon>Teleostei</taxon>
        <taxon>Neoteleostei</taxon>
        <taxon>Acanthomorphata</taxon>
        <taxon>Carangaria</taxon>
        <taxon>Pleuronectiformes</taxon>
        <taxon>Pleuronectoidei</taxon>
        <taxon>Pleuronectidae</taxon>
        <taxon>Pleuronectes</taxon>
    </lineage>
</organism>
<keyword evidence="2" id="KW-1185">Reference proteome</keyword>
<dbReference type="EMBL" id="CADEAL010004280">
    <property type="protein sequence ID" value="CAB1456011.1"/>
    <property type="molecule type" value="Genomic_DNA"/>
</dbReference>
<protein>
    <submittedName>
        <fullName evidence="1">Uncharacterized protein</fullName>
    </submittedName>
</protein>
<evidence type="ECO:0000313" key="2">
    <source>
        <dbReference type="Proteomes" id="UP001153269"/>
    </source>
</evidence>
<dbReference type="AlphaFoldDB" id="A0A9N7VX48"/>
<comment type="caution">
    <text evidence="1">The sequence shown here is derived from an EMBL/GenBank/DDBJ whole genome shotgun (WGS) entry which is preliminary data.</text>
</comment>
<dbReference type="Proteomes" id="UP001153269">
    <property type="component" value="Unassembled WGS sequence"/>
</dbReference>
<feature type="non-terminal residue" evidence="1">
    <location>
        <position position="159"/>
    </location>
</feature>
<name>A0A9N7VX48_PLEPL</name>
<accession>A0A9N7VX48</accession>
<evidence type="ECO:0000313" key="1">
    <source>
        <dbReference type="EMBL" id="CAB1456011.1"/>
    </source>
</evidence>
<proteinExistence type="predicted"/>